<organism evidence="6 7">
    <name type="scientific">Schwartzia succinivorans DSM 10502</name>
    <dbReference type="NCBI Taxonomy" id="1123243"/>
    <lineage>
        <taxon>Bacteria</taxon>
        <taxon>Bacillati</taxon>
        <taxon>Bacillota</taxon>
        <taxon>Negativicutes</taxon>
        <taxon>Selenomonadales</taxon>
        <taxon>Selenomonadaceae</taxon>
        <taxon>Schwartzia</taxon>
    </lineage>
</organism>
<dbReference type="PANTHER" id="PTHR32347">
    <property type="entry name" value="EFFLUX SYSTEM COMPONENT YKNX-RELATED"/>
    <property type="match status" value="1"/>
</dbReference>
<dbReference type="InterPro" id="IPR050465">
    <property type="entry name" value="UPF0194_transport"/>
</dbReference>
<keyword evidence="4" id="KW-1133">Transmembrane helix</keyword>
<dbReference type="Proteomes" id="UP000184404">
    <property type="component" value="Unassembled WGS sequence"/>
</dbReference>
<dbReference type="Gene3D" id="1.10.287.470">
    <property type="entry name" value="Helix hairpin bin"/>
    <property type="match status" value="1"/>
</dbReference>
<proteinExistence type="predicted"/>
<feature type="transmembrane region" description="Helical" evidence="4">
    <location>
        <begin position="16"/>
        <end position="35"/>
    </location>
</feature>
<feature type="coiled-coil region" evidence="3">
    <location>
        <begin position="86"/>
        <end position="113"/>
    </location>
</feature>
<accession>A0A1M4V9X5</accession>
<name>A0A1M4V9X5_9FIRM</name>
<sequence length="333" mass="35930">MTEIDISSTVNRILKYGLVGMIAAAVLCSGAVWWYQSTHRVLNIADAVVKGNAVGARTKADGVITEILVKDGENVKSGQPLAKIEVKVSEEQIQQLEKTVELAKQNLTRVQQGTTVSQPVVIEGGSGGSSAQAAARLERMEELYSIGAVSARQVEEARAEYEMSGAYAPTVSYQTVHQPASEQAIRQAELTVRQAEAALAKAQQASQATEITAPVAGTVYLSELKADDEVKAGQVILSIGNSESFWIEAYVDPEREELLSLGQYVSYTVSGKTFEGTITDIEQPKGKKEVKAGTEGFDPNDIHAGKLIVRIALPEKWDKVFRPQARAVVKVNL</sequence>
<dbReference type="RefSeq" id="WP_072935007.1">
    <property type="nucleotide sequence ID" value="NZ_FQUG01000003.1"/>
</dbReference>
<dbReference type="InterPro" id="IPR058625">
    <property type="entry name" value="MdtA-like_BSH"/>
</dbReference>
<evidence type="ECO:0000256" key="2">
    <source>
        <dbReference type="ARBA" id="ARBA00023054"/>
    </source>
</evidence>
<dbReference type="SUPFAM" id="SSF111369">
    <property type="entry name" value="HlyD-like secretion proteins"/>
    <property type="match status" value="1"/>
</dbReference>
<feature type="domain" description="Multidrug resistance protein MdtA-like barrel-sandwich hybrid" evidence="5">
    <location>
        <begin position="54"/>
        <end position="234"/>
    </location>
</feature>
<keyword evidence="4" id="KW-0472">Membrane</keyword>
<keyword evidence="7" id="KW-1185">Reference proteome</keyword>
<gene>
    <name evidence="6" type="ORF">SAMN02745190_00934</name>
</gene>
<dbReference type="Pfam" id="PF25917">
    <property type="entry name" value="BSH_RND"/>
    <property type="match status" value="1"/>
</dbReference>
<evidence type="ECO:0000313" key="7">
    <source>
        <dbReference type="Proteomes" id="UP000184404"/>
    </source>
</evidence>
<protein>
    <submittedName>
        <fullName evidence="6">Membrane fusion protein, multidrug efflux system</fullName>
    </submittedName>
</protein>
<dbReference type="EMBL" id="FQUG01000003">
    <property type="protein sequence ID" value="SHE65677.1"/>
    <property type="molecule type" value="Genomic_DNA"/>
</dbReference>
<feature type="coiled-coil region" evidence="3">
    <location>
        <begin position="185"/>
        <end position="212"/>
    </location>
</feature>
<keyword evidence="2 3" id="KW-0175">Coiled coil</keyword>
<evidence type="ECO:0000313" key="6">
    <source>
        <dbReference type="EMBL" id="SHE65677.1"/>
    </source>
</evidence>
<reference evidence="6 7" key="1">
    <citation type="submission" date="2016-11" db="EMBL/GenBank/DDBJ databases">
        <authorList>
            <person name="Jaros S."/>
            <person name="Januszkiewicz K."/>
            <person name="Wedrychowicz H."/>
        </authorList>
    </citation>
    <scope>NUCLEOTIDE SEQUENCE [LARGE SCALE GENOMIC DNA]</scope>
    <source>
        <strain evidence="6 7">DSM 10502</strain>
    </source>
</reference>
<evidence type="ECO:0000256" key="3">
    <source>
        <dbReference type="SAM" id="Coils"/>
    </source>
</evidence>
<evidence type="ECO:0000256" key="1">
    <source>
        <dbReference type="ARBA" id="ARBA00004196"/>
    </source>
</evidence>
<dbReference type="AlphaFoldDB" id="A0A1M4V9X5"/>
<evidence type="ECO:0000256" key="4">
    <source>
        <dbReference type="SAM" id="Phobius"/>
    </source>
</evidence>
<evidence type="ECO:0000259" key="5">
    <source>
        <dbReference type="Pfam" id="PF25917"/>
    </source>
</evidence>
<comment type="subcellular location">
    <subcellularLocation>
        <location evidence="1">Cell envelope</location>
    </subcellularLocation>
</comment>
<dbReference type="Gene3D" id="2.40.30.170">
    <property type="match status" value="1"/>
</dbReference>
<dbReference type="PANTHER" id="PTHR32347:SF23">
    <property type="entry name" value="BLL5650 PROTEIN"/>
    <property type="match status" value="1"/>
</dbReference>
<keyword evidence="4" id="KW-0812">Transmembrane</keyword>
<dbReference type="GO" id="GO:0030313">
    <property type="term" value="C:cell envelope"/>
    <property type="evidence" value="ECO:0007669"/>
    <property type="project" value="UniProtKB-SubCell"/>
</dbReference>
<dbReference type="Gene3D" id="2.40.50.100">
    <property type="match status" value="1"/>
</dbReference>
<dbReference type="STRING" id="1123243.SAMN02745190_00934"/>
<dbReference type="OrthoDB" id="1668946at2"/>